<dbReference type="PROSITE" id="PS50290">
    <property type="entry name" value="PI3_4_KINASE_3"/>
    <property type="match status" value="1"/>
</dbReference>
<dbReference type="InterPro" id="IPR042236">
    <property type="entry name" value="PI3K_accessory_sf"/>
</dbReference>
<gene>
    <name evidence="9" type="primary">PIK1</name>
    <name evidence="9" type="ORF">DFQ27_002349</name>
</gene>
<dbReference type="Pfam" id="PF21245">
    <property type="entry name" value="PI4KB-PIK1_PIK"/>
    <property type="match status" value="1"/>
</dbReference>
<organism evidence="9 10">
    <name type="scientific">Actinomortierella ambigua</name>
    <dbReference type="NCBI Taxonomy" id="1343610"/>
    <lineage>
        <taxon>Eukaryota</taxon>
        <taxon>Fungi</taxon>
        <taxon>Fungi incertae sedis</taxon>
        <taxon>Mucoromycota</taxon>
        <taxon>Mortierellomycotina</taxon>
        <taxon>Mortierellomycetes</taxon>
        <taxon>Mortierellales</taxon>
        <taxon>Mortierellaceae</taxon>
        <taxon>Actinomortierella</taxon>
    </lineage>
</organism>
<dbReference type="InterPro" id="IPR018936">
    <property type="entry name" value="PI3/4_kinase_CS"/>
</dbReference>
<accession>A0A9P6Q7L3</accession>
<evidence type="ECO:0000256" key="2">
    <source>
        <dbReference type="ARBA" id="ARBA00006209"/>
    </source>
</evidence>
<feature type="region of interest" description="Disordered" evidence="6">
    <location>
        <begin position="473"/>
        <end position="625"/>
    </location>
</feature>
<dbReference type="FunFam" id="1.10.1070.11:FF:000016">
    <property type="entry name" value="PIK1p Phosphatidylinositol 4-kinase"/>
    <property type="match status" value="1"/>
</dbReference>
<protein>
    <recommendedName>
        <fullName evidence="3">1-phosphatidylinositol 4-kinase</fullName>
        <ecNumber evidence="3">2.7.1.67</ecNumber>
    </recommendedName>
</protein>
<feature type="compositionally biased region" description="Polar residues" evidence="6">
    <location>
        <begin position="203"/>
        <end position="212"/>
    </location>
</feature>
<dbReference type="GO" id="GO:0046854">
    <property type="term" value="P:phosphatidylinositol phosphate biosynthetic process"/>
    <property type="evidence" value="ECO:0007669"/>
    <property type="project" value="InterPro"/>
</dbReference>
<dbReference type="GO" id="GO:0005737">
    <property type="term" value="C:cytoplasm"/>
    <property type="evidence" value="ECO:0007669"/>
    <property type="project" value="TreeGrafter"/>
</dbReference>
<dbReference type="InterPro" id="IPR015433">
    <property type="entry name" value="PI3/4_kinase"/>
</dbReference>
<proteinExistence type="inferred from homology"/>
<dbReference type="SUPFAM" id="SSF56112">
    <property type="entry name" value="Protein kinase-like (PK-like)"/>
    <property type="match status" value="1"/>
</dbReference>
<evidence type="ECO:0000256" key="3">
    <source>
        <dbReference type="ARBA" id="ARBA00012169"/>
    </source>
</evidence>
<dbReference type="GO" id="GO:0004430">
    <property type="term" value="F:1-phosphatidylinositol 4-kinase activity"/>
    <property type="evidence" value="ECO:0007669"/>
    <property type="project" value="UniProtKB-EC"/>
</dbReference>
<keyword evidence="4" id="KW-0808">Transferase</keyword>
<sequence length="1046" mass="114953">MMNSGNQLLLRFFKSEFFNAWIAVSYLFKYPDAVGIQHYLCNELKKFPLDEIEFFLPQLVHLLISRPSESVALENFILDRCHTSSHIAILTLWYLQAYTSDLASTPNTPSFKLCKRVFNKVQAIVFATESPDENDDHLNRNGVPKVKENIFSAMVGMGVMLAAVGQPLMSKNSGQLAIAQGRRPRAFSQSGILDGHDDDAQDHTTSASTPKISTSTSPLPPLPLTPQPQPQPQLQQQPSPSLHNVTSTTATTATAASVAAIAVSPQASGRSTPSGKQDPMTGRDSPLASPIISAGAMASLQRGHMTSSPSLEDLRAGHAFKLKREHFTTAASRRSHDTIASSSPVSVAHSDRDSLEGGLSSSASSQIARRSYFHSEMQFLLALEDIATRLVIVPKPARLSALRAELTLLNHNLPAEICIPLWCRATIENPHHHRVVRIPPQDAVVLNSADRVPYLLQVEVLETDMSVEEIRALRRDPLEDEEEDKEESEVSSAAEAGSSVQSESDDEQHASESEATTVTTSGAEMDKDGSISLENVLPKDSADESITTTTATSAAPKISVEESKDNGENGDDAASANGAERPVPSATEISTDSSMISPPGSPIPGRAKSPKPSSVVAAPHSKSNEAYMQTVMRRRASNSADDFAEKMRTAAVMLAQLNQQQANQLANANGNTRTSHQSRSSIKAKATSVEEIRARIIREMMALEEQRMQRMKVEGVSSGVGGGGGEGAGSEMLEDERKVMANVNTDDPSAAVFAEEWEDKMERIRRTSPYGHLPSWQLLSVIVKQGADLRQEQLACQLIREIGWIWERAEVDVWVTNMRILVTSDNSGLIETLRNTMSIHSIKKDAYARRLNQVGVVYTLYDYFQQKFGDPSSERYLKAQDNFMRSLAAYSVISYVLQIRDRHNGNILVDTDGHIIHIDFGFMLSNSPGSVGFEMAPFKLPQEYIDVLGGVGSDKFAEFKVLIKKAFMAVRKHTENIVLLIDMMSKDSKLPCFQYENAAQAVRDRLVLNMTEAQAEDFIDKLIISSCCNVFTRLYDTFQYYSNGIL</sequence>
<dbReference type="Pfam" id="PF00454">
    <property type="entry name" value="PI3_PI4_kinase"/>
    <property type="match status" value="1"/>
</dbReference>
<dbReference type="CDD" id="cd05168">
    <property type="entry name" value="PI4Kc_III_beta"/>
    <property type="match status" value="1"/>
</dbReference>
<feature type="region of interest" description="Disordered" evidence="6">
    <location>
        <begin position="176"/>
        <end position="248"/>
    </location>
</feature>
<evidence type="ECO:0000259" key="8">
    <source>
        <dbReference type="PROSITE" id="PS51545"/>
    </source>
</evidence>
<dbReference type="Pfam" id="PF11522">
    <property type="entry name" value="Pik1"/>
    <property type="match status" value="1"/>
</dbReference>
<feature type="region of interest" description="Disordered" evidence="6">
    <location>
        <begin position="262"/>
        <end position="289"/>
    </location>
</feature>
<dbReference type="Gene3D" id="1.25.40.70">
    <property type="entry name" value="Phosphatidylinositol 3-kinase, accessory domain (PIK)"/>
    <property type="match status" value="1"/>
</dbReference>
<feature type="region of interest" description="Disordered" evidence="6">
    <location>
        <begin position="327"/>
        <end position="360"/>
    </location>
</feature>
<comment type="catalytic activity">
    <reaction evidence="1">
        <text>a 1,2-diacyl-sn-glycero-3-phospho-(1D-myo-inositol) + ATP = a 1,2-diacyl-sn-glycero-3-phospho-(1D-myo-inositol 4-phosphate) + ADP + H(+)</text>
        <dbReference type="Rhea" id="RHEA:19877"/>
        <dbReference type="ChEBI" id="CHEBI:15378"/>
        <dbReference type="ChEBI" id="CHEBI:30616"/>
        <dbReference type="ChEBI" id="CHEBI:57880"/>
        <dbReference type="ChEBI" id="CHEBI:58178"/>
        <dbReference type="ChEBI" id="CHEBI:456216"/>
        <dbReference type="EC" id="2.7.1.67"/>
    </reaction>
</comment>
<dbReference type="InterPro" id="IPR036940">
    <property type="entry name" value="PI3/4_kinase_cat_sf"/>
</dbReference>
<feature type="compositionally biased region" description="Pro residues" evidence="6">
    <location>
        <begin position="218"/>
        <end position="231"/>
    </location>
</feature>
<dbReference type="Gene3D" id="6.10.140.1260">
    <property type="match status" value="1"/>
</dbReference>
<dbReference type="InterPro" id="IPR001263">
    <property type="entry name" value="PI3K_accessory_dom"/>
</dbReference>
<dbReference type="GO" id="GO:0048015">
    <property type="term" value="P:phosphatidylinositol-mediated signaling"/>
    <property type="evidence" value="ECO:0007669"/>
    <property type="project" value="TreeGrafter"/>
</dbReference>
<dbReference type="InterPro" id="IPR057754">
    <property type="entry name" value="PI4-kinase_beta/PIK1_cat"/>
</dbReference>
<dbReference type="PROSITE" id="PS51545">
    <property type="entry name" value="PIK_HELICAL"/>
    <property type="match status" value="1"/>
</dbReference>
<dbReference type="PROSITE" id="PS00916">
    <property type="entry name" value="PI3_4_KINASE_2"/>
    <property type="match status" value="1"/>
</dbReference>
<dbReference type="Gene3D" id="3.30.1010.10">
    <property type="entry name" value="Phosphatidylinositol 3-kinase Catalytic Subunit, Chain A, domain 4"/>
    <property type="match status" value="1"/>
</dbReference>
<feature type="compositionally biased region" description="Polar residues" evidence="6">
    <location>
        <begin position="670"/>
        <end position="681"/>
    </location>
</feature>
<feature type="region of interest" description="Disordered" evidence="6">
    <location>
        <begin position="665"/>
        <end position="686"/>
    </location>
</feature>
<comment type="caution">
    <text evidence="9">The sequence shown here is derived from an EMBL/GenBank/DDBJ whole genome shotgun (WGS) entry which is preliminary data.</text>
</comment>
<dbReference type="OrthoDB" id="10264149at2759"/>
<dbReference type="InterPro" id="IPR021601">
    <property type="entry name" value="Phosphatidylino_kinase_fungi"/>
</dbReference>
<dbReference type="AlphaFoldDB" id="A0A9P6Q7L3"/>
<feature type="domain" description="PIK helical" evidence="8">
    <location>
        <begin position="1"/>
        <end position="119"/>
    </location>
</feature>
<feature type="compositionally biased region" description="Polar residues" evidence="6">
    <location>
        <begin position="265"/>
        <end position="275"/>
    </location>
</feature>
<feature type="compositionally biased region" description="Low complexity" evidence="6">
    <location>
        <begin position="513"/>
        <end position="523"/>
    </location>
</feature>
<comment type="similarity">
    <text evidence="2">Belongs to the PI3/PI4-kinase family. Type III PI4K subfamily.</text>
</comment>
<dbReference type="EC" id="2.7.1.67" evidence="3"/>
<feature type="compositionally biased region" description="Low complexity" evidence="6">
    <location>
        <begin position="232"/>
        <end position="248"/>
    </location>
</feature>
<evidence type="ECO:0000259" key="7">
    <source>
        <dbReference type="PROSITE" id="PS50290"/>
    </source>
</evidence>
<name>A0A9P6Q7L3_9FUNG</name>
<dbReference type="PROSITE" id="PS00915">
    <property type="entry name" value="PI3_4_KINASE_1"/>
    <property type="match status" value="1"/>
</dbReference>
<dbReference type="InterPro" id="IPR000403">
    <property type="entry name" value="PI3/4_kinase_cat_dom"/>
</dbReference>
<feature type="domain" description="PI3K/PI4K catalytic" evidence="7">
    <location>
        <begin position="758"/>
        <end position="1031"/>
    </location>
</feature>
<evidence type="ECO:0000256" key="1">
    <source>
        <dbReference type="ARBA" id="ARBA00001686"/>
    </source>
</evidence>
<dbReference type="PANTHER" id="PTHR10048:SF22">
    <property type="entry name" value="PHOSPHATIDYLINOSITOL 4-KINASE BETA"/>
    <property type="match status" value="1"/>
</dbReference>
<dbReference type="Proteomes" id="UP000807716">
    <property type="component" value="Unassembled WGS sequence"/>
</dbReference>
<feature type="compositionally biased region" description="Acidic residues" evidence="6">
    <location>
        <begin position="478"/>
        <end position="489"/>
    </location>
</feature>
<feature type="compositionally biased region" description="Low complexity" evidence="6">
    <location>
        <begin position="490"/>
        <end position="502"/>
    </location>
</feature>
<dbReference type="InterPro" id="IPR016024">
    <property type="entry name" value="ARM-type_fold"/>
</dbReference>
<dbReference type="GO" id="GO:0016020">
    <property type="term" value="C:membrane"/>
    <property type="evidence" value="ECO:0007669"/>
    <property type="project" value="TreeGrafter"/>
</dbReference>
<dbReference type="PANTHER" id="PTHR10048">
    <property type="entry name" value="PHOSPHATIDYLINOSITOL KINASE"/>
    <property type="match status" value="1"/>
</dbReference>
<evidence type="ECO:0000256" key="5">
    <source>
        <dbReference type="ARBA" id="ARBA00022777"/>
    </source>
</evidence>
<dbReference type="SUPFAM" id="SSF48371">
    <property type="entry name" value="ARM repeat"/>
    <property type="match status" value="1"/>
</dbReference>
<keyword evidence="10" id="KW-1185">Reference proteome</keyword>
<dbReference type="InterPro" id="IPR011009">
    <property type="entry name" value="Kinase-like_dom_sf"/>
</dbReference>
<evidence type="ECO:0000313" key="9">
    <source>
        <dbReference type="EMBL" id="KAG0262423.1"/>
    </source>
</evidence>
<evidence type="ECO:0000313" key="10">
    <source>
        <dbReference type="Proteomes" id="UP000807716"/>
    </source>
</evidence>
<evidence type="ECO:0000256" key="4">
    <source>
        <dbReference type="ARBA" id="ARBA00022679"/>
    </source>
</evidence>
<keyword evidence="5" id="KW-0418">Kinase</keyword>
<reference evidence="9" key="1">
    <citation type="journal article" date="2020" name="Fungal Divers.">
        <title>Resolving the Mortierellaceae phylogeny through synthesis of multi-gene phylogenetics and phylogenomics.</title>
        <authorList>
            <person name="Vandepol N."/>
            <person name="Liber J."/>
            <person name="Desiro A."/>
            <person name="Na H."/>
            <person name="Kennedy M."/>
            <person name="Barry K."/>
            <person name="Grigoriev I.V."/>
            <person name="Miller A.N."/>
            <person name="O'Donnell K."/>
            <person name="Stajich J.E."/>
            <person name="Bonito G."/>
        </authorList>
    </citation>
    <scope>NUCLEOTIDE SEQUENCE</scope>
    <source>
        <strain evidence="9">BC1065</strain>
    </source>
</reference>
<dbReference type="Gene3D" id="1.10.1070.11">
    <property type="entry name" value="Phosphatidylinositol 3-/4-kinase, catalytic domain"/>
    <property type="match status" value="1"/>
</dbReference>
<dbReference type="SMART" id="SM00146">
    <property type="entry name" value="PI3Kc"/>
    <property type="match status" value="1"/>
</dbReference>
<evidence type="ECO:0000256" key="6">
    <source>
        <dbReference type="SAM" id="MobiDB-lite"/>
    </source>
</evidence>
<dbReference type="EMBL" id="JAAAJB010000188">
    <property type="protein sequence ID" value="KAG0262423.1"/>
    <property type="molecule type" value="Genomic_DNA"/>
</dbReference>
<dbReference type="InterPro" id="IPR049160">
    <property type="entry name" value="PI4KB-PIK1_PIK"/>
</dbReference>